<dbReference type="InterPro" id="IPR003118">
    <property type="entry name" value="Pointed_dom"/>
</dbReference>
<dbReference type="SMART" id="SM00251">
    <property type="entry name" value="SAM_PNT"/>
    <property type="match status" value="1"/>
</dbReference>
<keyword evidence="4" id="KW-1185">Reference proteome</keyword>
<gene>
    <name evidence="3" type="ORF">C0Q70_19314</name>
</gene>
<protein>
    <recommendedName>
        <fullName evidence="2">PNT domain-containing protein</fullName>
    </recommendedName>
</protein>
<dbReference type="OrthoDB" id="10067219at2759"/>
<dbReference type="AlphaFoldDB" id="A0A2T7NIZ4"/>
<evidence type="ECO:0000313" key="3">
    <source>
        <dbReference type="EMBL" id="PVD21147.1"/>
    </source>
</evidence>
<feature type="region of interest" description="Disordered" evidence="1">
    <location>
        <begin position="63"/>
        <end position="85"/>
    </location>
</feature>
<proteinExistence type="predicted"/>
<feature type="region of interest" description="Disordered" evidence="1">
    <location>
        <begin position="134"/>
        <end position="166"/>
    </location>
</feature>
<dbReference type="InterPro" id="IPR013761">
    <property type="entry name" value="SAM/pointed_sf"/>
</dbReference>
<dbReference type="Gene3D" id="1.10.150.50">
    <property type="entry name" value="Transcription Factor, Ets-1"/>
    <property type="match status" value="1"/>
</dbReference>
<dbReference type="Proteomes" id="UP000245119">
    <property type="component" value="Linkage Group LG12"/>
</dbReference>
<organism evidence="3 4">
    <name type="scientific">Pomacea canaliculata</name>
    <name type="common">Golden apple snail</name>
    <dbReference type="NCBI Taxonomy" id="400727"/>
    <lineage>
        <taxon>Eukaryota</taxon>
        <taxon>Metazoa</taxon>
        <taxon>Spiralia</taxon>
        <taxon>Lophotrochozoa</taxon>
        <taxon>Mollusca</taxon>
        <taxon>Gastropoda</taxon>
        <taxon>Caenogastropoda</taxon>
        <taxon>Architaenioglossa</taxon>
        <taxon>Ampullarioidea</taxon>
        <taxon>Ampullariidae</taxon>
        <taxon>Pomacea</taxon>
    </lineage>
</organism>
<name>A0A2T7NIZ4_POMCA</name>
<dbReference type="GO" id="GO:0043565">
    <property type="term" value="F:sequence-specific DNA binding"/>
    <property type="evidence" value="ECO:0007669"/>
    <property type="project" value="InterPro"/>
</dbReference>
<feature type="region of interest" description="Disordered" evidence="1">
    <location>
        <begin position="305"/>
        <end position="336"/>
    </location>
</feature>
<dbReference type="PROSITE" id="PS51433">
    <property type="entry name" value="PNT"/>
    <property type="match status" value="1"/>
</dbReference>
<feature type="domain" description="PNT" evidence="2">
    <location>
        <begin position="190"/>
        <end position="276"/>
    </location>
</feature>
<reference evidence="3 4" key="1">
    <citation type="submission" date="2018-04" db="EMBL/GenBank/DDBJ databases">
        <title>The genome of golden apple snail Pomacea canaliculata provides insight into stress tolerance and invasive adaptation.</title>
        <authorList>
            <person name="Liu C."/>
            <person name="Liu B."/>
            <person name="Ren Y."/>
            <person name="Zhang Y."/>
            <person name="Wang H."/>
            <person name="Li S."/>
            <person name="Jiang F."/>
            <person name="Yin L."/>
            <person name="Zhang G."/>
            <person name="Qian W."/>
            <person name="Fan W."/>
        </authorList>
    </citation>
    <scope>NUCLEOTIDE SEQUENCE [LARGE SCALE GENOMIC DNA]</scope>
    <source>
        <strain evidence="3">SZHN2017</strain>
        <tissue evidence="3">Muscle</tissue>
    </source>
</reference>
<comment type="caution">
    <text evidence="3">The sequence shown here is derived from an EMBL/GenBank/DDBJ whole genome shotgun (WGS) entry which is preliminary data.</text>
</comment>
<dbReference type="EMBL" id="PZQS01000012">
    <property type="protein sequence ID" value="PVD21147.1"/>
    <property type="molecule type" value="Genomic_DNA"/>
</dbReference>
<sequence>MPSGGREAQEVRNNAFRPSRRRQRLLKSTDVSAQRHRRPRRQAPPAGRNTVFLWHGERWRASPPLDPMLTQSQEMTDSDGLPPYEPSTYIYNTSSHYSSNPSLPSTLSPYAGVSAKGVHPSSNLGTTDVLGGLGSLRNRHGRPTMEQTGGDLGLDRTVGDSAASGSRTTADVFGRLSASIPSMGGQGVDQDPVGENLEKEPVTVPLDVESWTREHVRQWLEWTAREYQLQDVDVSKFQHVDGRRLCAMSREDLVRLVNTHNASVLLQYLAYLRRKHEDCMKSANSRLSGGPISSTNNFLIGTEQQLHQQQQPPHHQQQQRQSPHMLHSSPTSTTHYRGHIGATAVSYPSHAGSPAYCMPKPEPPTFSGKPAWNPQQAGAQGSCYSQTFAAVPKPAFDPSPSWRPQVNPYDVLAPITSRLSAT</sequence>
<evidence type="ECO:0000259" key="2">
    <source>
        <dbReference type="PROSITE" id="PS51433"/>
    </source>
</evidence>
<feature type="region of interest" description="Disordered" evidence="1">
    <location>
        <begin position="1"/>
        <end position="50"/>
    </location>
</feature>
<feature type="non-terminal residue" evidence="3">
    <location>
        <position position="422"/>
    </location>
</feature>
<dbReference type="Pfam" id="PF02198">
    <property type="entry name" value="SAM_PNT"/>
    <property type="match status" value="1"/>
</dbReference>
<evidence type="ECO:0000256" key="1">
    <source>
        <dbReference type="SAM" id="MobiDB-lite"/>
    </source>
</evidence>
<evidence type="ECO:0000313" key="4">
    <source>
        <dbReference type="Proteomes" id="UP000245119"/>
    </source>
</evidence>
<accession>A0A2T7NIZ4</accession>
<dbReference type="SUPFAM" id="SSF47769">
    <property type="entry name" value="SAM/Pointed domain"/>
    <property type="match status" value="1"/>
</dbReference>
<feature type="compositionally biased region" description="Low complexity" evidence="1">
    <location>
        <begin position="305"/>
        <end position="324"/>
    </location>
</feature>